<dbReference type="EMBL" id="JASHIF010000030">
    <property type="protein sequence ID" value="MDI9862461.1"/>
    <property type="molecule type" value="Genomic_DNA"/>
</dbReference>
<keyword evidence="6" id="KW-0378">Hydrolase</keyword>
<accession>A0ABT6YFT8</accession>
<dbReference type="InterPro" id="IPR000871">
    <property type="entry name" value="Beta-lactam_class-A"/>
</dbReference>
<organism evidence="6 7">
    <name type="scientific">Flectobacillus roseus</name>
    <dbReference type="NCBI Taxonomy" id="502259"/>
    <lineage>
        <taxon>Bacteria</taxon>
        <taxon>Pseudomonadati</taxon>
        <taxon>Bacteroidota</taxon>
        <taxon>Cytophagia</taxon>
        <taxon>Cytophagales</taxon>
        <taxon>Flectobacillaceae</taxon>
        <taxon>Flectobacillus</taxon>
    </lineage>
</organism>
<dbReference type="Proteomes" id="UP001236507">
    <property type="component" value="Unassembled WGS sequence"/>
</dbReference>
<evidence type="ECO:0000259" key="5">
    <source>
        <dbReference type="Pfam" id="PF13354"/>
    </source>
</evidence>
<dbReference type="SUPFAM" id="SSF56601">
    <property type="entry name" value="beta-lactamase/transpeptidase-like"/>
    <property type="match status" value="1"/>
</dbReference>
<evidence type="ECO:0000256" key="4">
    <source>
        <dbReference type="SAM" id="SignalP"/>
    </source>
</evidence>
<comment type="catalytic activity">
    <reaction evidence="1">
        <text>a beta-lactam + H2O = a substituted beta-amino acid</text>
        <dbReference type="Rhea" id="RHEA:20401"/>
        <dbReference type="ChEBI" id="CHEBI:15377"/>
        <dbReference type="ChEBI" id="CHEBI:35627"/>
        <dbReference type="ChEBI" id="CHEBI:140347"/>
        <dbReference type="EC" id="3.5.2.6"/>
    </reaction>
</comment>
<evidence type="ECO:0000313" key="6">
    <source>
        <dbReference type="EMBL" id="MDI9862461.1"/>
    </source>
</evidence>
<dbReference type="InterPro" id="IPR012338">
    <property type="entry name" value="Beta-lactam/transpept-like"/>
</dbReference>
<dbReference type="RefSeq" id="WP_283346712.1">
    <property type="nucleotide sequence ID" value="NZ_JASHIF010000030.1"/>
</dbReference>
<protein>
    <recommendedName>
        <fullName evidence="3">beta-lactamase</fullName>
        <ecNumber evidence="3">3.5.2.6</ecNumber>
    </recommendedName>
</protein>
<dbReference type="GO" id="GO:0016787">
    <property type="term" value="F:hydrolase activity"/>
    <property type="evidence" value="ECO:0007669"/>
    <property type="project" value="UniProtKB-KW"/>
</dbReference>
<gene>
    <name evidence="6" type="ORF">QM524_24770</name>
</gene>
<reference evidence="6 7" key="1">
    <citation type="submission" date="2023-05" db="EMBL/GenBank/DDBJ databases">
        <title>Novel species of genus Flectobacillus isolated from stream in China.</title>
        <authorList>
            <person name="Lu H."/>
        </authorList>
    </citation>
    <scope>NUCLEOTIDE SEQUENCE [LARGE SCALE GENOMIC DNA]</scope>
    <source>
        <strain evidence="6 7">KCTC 42575</strain>
    </source>
</reference>
<proteinExistence type="inferred from homology"/>
<feature type="domain" description="Beta-lactamase class A catalytic" evidence="5">
    <location>
        <begin position="73"/>
        <end position="345"/>
    </location>
</feature>
<sequence length="416" mass="48404">MKRTLIIFLTILAMSTQLYAQKIDFQLLPELMKSQPEKFQFILDNADRLRVQIVYTQIDRDVLNRPSFTTYGFRLNPQEYFYPASTVKLPACVLALEKINQLNKKGLSKDTPMFTGAEYERHTPVTGDSTSANGMASVAHYAKKILMVSDNDAFNRLYEFMGQEGFNDRLRTKGLKDTRIVHRLEVGMSVEQNKRTNPTSFKENGQVVYEQPMITASKEYFPVEPIKLGKGYIKGDATINEPFDFTQKNFFPLIEQQQLLRSIIFHNAVPKEQRFDLTTEDYQFLHKYMSQMPTESKYPAYSLPDYWPAYCKFLMYGGQKDAVINPNIRIFNKVGDAYGFLLDNAYIVDFEKGIEFMLSAVILCNEDQIFNDSKYDYDTIGFPFMKNLGELVYQYESNRPKKHLPNLSKFKFQYDK</sequence>
<evidence type="ECO:0000256" key="3">
    <source>
        <dbReference type="ARBA" id="ARBA00012865"/>
    </source>
</evidence>
<dbReference type="Gene3D" id="3.40.710.10">
    <property type="entry name" value="DD-peptidase/beta-lactamase superfamily"/>
    <property type="match status" value="1"/>
</dbReference>
<keyword evidence="7" id="KW-1185">Reference proteome</keyword>
<dbReference type="InterPro" id="IPR045155">
    <property type="entry name" value="Beta-lactam_cat"/>
</dbReference>
<keyword evidence="4" id="KW-0732">Signal</keyword>
<feature type="chain" id="PRO_5046902467" description="beta-lactamase" evidence="4">
    <location>
        <begin position="21"/>
        <end position="416"/>
    </location>
</feature>
<feature type="signal peptide" evidence="4">
    <location>
        <begin position="1"/>
        <end position="20"/>
    </location>
</feature>
<dbReference type="Pfam" id="PF13354">
    <property type="entry name" value="Beta-lactamase2"/>
    <property type="match status" value="1"/>
</dbReference>
<evidence type="ECO:0000256" key="1">
    <source>
        <dbReference type="ARBA" id="ARBA00001526"/>
    </source>
</evidence>
<dbReference type="EC" id="3.5.2.6" evidence="3"/>
<dbReference type="PANTHER" id="PTHR35333:SF3">
    <property type="entry name" value="BETA-LACTAMASE-TYPE TRANSPEPTIDASE FOLD CONTAINING PROTEIN"/>
    <property type="match status" value="1"/>
</dbReference>
<evidence type="ECO:0000313" key="7">
    <source>
        <dbReference type="Proteomes" id="UP001236507"/>
    </source>
</evidence>
<dbReference type="PANTHER" id="PTHR35333">
    <property type="entry name" value="BETA-LACTAMASE"/>
    <property type="match status" value="1"/>
</dbReference>
<comment type="similarity">
    <text evidence="2">Belongs to the class-A beta-lactamase family.</text>
</comment>
<name>A0ABT6YFT8_9BACT</name>
<comment type="caution">
    <text evidence="6">The sequence shown here is derived from an EMBL/GenBank/DDBJ whole genome shotgun (WGS) entry which is preliminary data.</text>
</comment>
<evidence type="ECO:0000256" key="2">
    <source>
        <dbReference type="ARBA" id="ARBA00009009"/>
    </source>
</evidence>